<dbReference type="Proteomes" id="UP000326678">
    <property type="component" value="Chromosome Gxm1"/>
</dbReference>
<name>A0A5P8VZM9_9NOSO</name>
<proteinExistence type="predicted"/>
<evidence type="ECO:0000313" key="2">
    <source>
        <dbReference type="Proteomes" id="UP000326678"/>
    </source>
</evidence>
<dbReference type="KEGG" id="nsh:GXM_03374"/>
<gene>
    <name evidence="1" type="ORF">GXM_03374</name>
</gene>
<protein>
    <submittedName>
        <fullName evidence="1">Uncharacterized protein</fullName>
    </submittedName>
</protein>
<reference evidence="1 2" key="1">
    <citation type="submission" date="2019-10" db="EMBL/GenBank/DDBJ databases">
        <title>Genomic and transcriptomic insights into the perfect genentic adaptation of a filamentous nitrogen-fixing cyanobacterium to rice fields.</title>
        <authorList>
            <person name="Chen Z."/>
        </authorList>
    </citation>
    <scope>NUCLEOTIDE SEQUENCE [LARGE SCALE GENOMIC DNA]</scope>
    <source>
        <strain evidence="1">CCNUC1</strain>
    </source>
</reference>
<dbReference type="EMBL" id="CP045226">
    <property type="protein sequence ID" value="QFS45895.1"/>
    <property type="molecule type" value="Genomic_DNA"/>
</dbReference>
<evidence type="ECO:0000313" key="1">
    <source>
        <dbReference type="EMBL" id="QFS45895.1"/>
    </source>
</evidence>
<keyword evidence="2" id="KW-1185">Reference proteome</keyword>
<dbReference type="AlphaFoldDB" id="A0A5P8VZM9"/>
<accession>A0A5P8VZM9</accession>
<sequence>MTVNIFVRLLSFLFNPRTQKWAEHFIFLELDLVAIQFS</sequence>
<organism evidence="1 2">
    <name type="scientific">Nostoc sphaeroides CCNUC1</name>
    <dbReference type="NCBI Taxonomy" id="2653204"/>
    <lineage>
        <taxon>Bacteria</taxon>
        <taxon>Bacillati</taxon>
        <taxon>Cyanobacteriota</taxon>
        <taxon>Cyanophyceae</taxon>
        <taxon>Nostocales</taxon>
        <taxon>Nostocaceae</taxon>
        <taxon>Nostoc</taxon>
    </lineage>
</organism>